<keyword evidence="1" id="KW-1133">Transmembrane helix</keyword>
<dbReference type="WBParaSite" id="BXY_0040700.1">
    <property type="protein sequence ID" value="BXY_0040700.1"/>
    <property type="gene ID" value="BXY_0040700"/>
</dbReference>
<dbReference type="Pfam" id="PF02995">
    <property type="entry name" value="DUF229"/>
    <property type="match status" value="1"/>
</dbReference>
<dbReference type="GO" id="GO:0005615">
    <property type="term" value="C:extracellular space"/>
    <property type="evidence" value="ECO:0007669"/>
    <property type="project" value="TreeGrafter"/>
</dbReference>
<dbReference type="Proteomes" id="UP000095284">
    <property type="component" value="Unplaced"/>
</dbReference>
<reference evidence="3" key="1">
    <citation type="submission" date="2016-11" db="UniProtKB">
        <authorList>
            <consortium name="WormBaseParasite"/>
        </authorList>
    </citation>
    <scope>IDENTIFICATION</scope>
</reference>
<keyword evidence="1" id="KW-0472">Membrane</keyword>
<dbReference type="InterPro" id="IPR004245">
    <property type="entry name" value="DUF229"/>
</dbReference>
<dbReference type="PANTHER" id="PTHR10974:SF6">
    <property type="entry name" value="PROTEIN CBG19234"/>
    <property type="match status" value="1"/>
</dbReference>
<proteinExistence type="predicted"/>
<name>A0A1I7RI78_BURXY</name>
<keyword evidence="1" id="KW-0812">Transmembrane</keyword>
<dbReference type="eggNOG" id="ENOG502RMS7">
    <property type="taxonomic scope" value="Eukaryota"/>
</dbReference>
<organism evidence="2 3">
    <name type="scientific">Bursaphelenchus xylophilus</name>
    <name type="common">Pinewood nematode worm</name>
    <name type="synonym">Aphelenchoides xylophilus</name>
    <dbReference type="NCBI Taxonomy" id="6326"/>
    <lineage>
        <taxon>Eukaryota</taxon>
        <taxon>Metazoa</taxon>
        <taxon>Ecdysozoa</taxon>
        <taxon>Nematoda</taxon>
        <taxon>Chromadorea</taxon>
        <taxon>Rhabditida</taxon>
        <taxon>Tylenchina</taxon>
        <taxon>Tylenchomorpha</taxon>
        <taxon>Aphelenchoidea</taxon>
        <taxon>Aphelenchoididae</taxon>
        <taxon>Bursaphelenchus</taxon>
    </lineage>
</organism>
<accession>A0A1I7RI78</accession>
<dbReference type="PANTHER" id="PTHR10974">
    <property type="entry name" value="FI08016P-RELATED"/>
    <property type="match status" value="1"/>
</dbReference>
<evidence type="ECO:0008006" key="4">
    <source>
        <dbReference type="Google" id="ProtNLM"/>
    </source>
</evidence>
<evidence type="ECO:0000256" key="1">
    <source>
        <dbReference type="SAM" id="Phobius"/>
    </source>
</evidence>
<protein>
    <recommendedName>
        <fullName evidence="4">DUF229 domain-containing protein</fullName>
    </recommendedName>
</protein>
<dbReference type="AlphaFoldDB" id="A0A1I7RI78"/>
<dbReference type="InterPro" id="IPR017850">
    <property type="entry name" value="Alkaline_phosphatase_core_sf"/>
</dbReference>
<dbReference type="Gene3D" id="3.40.720.10">
    <property type="entry name" value="Alkaline Phosphatase, subunit A"/>
    <property type="match status" value="1"/>
</dbReference>
<dbReference type="FunFam" id="3.40.720.10:FF:000017">
    <property type="entry name" value="Predicted protein"/>
    <property type="match status" value="1"/>
</dbReference>
<evidence type="ECO:0000313" key="2">
    <source>
        <dbReference type="Proteomes" id="UP000095284"/>
    </source>
</evidence>
<sequence length="651" mass="76020">MAMKAARKRRLRPKEILGIFSFSLFFYFFIWPVFKYKQNVELEYGQRLITYLNSTRNYTYSKTQACRFPIIDPFDPTILSYVRHPAELKCQRVQPSFVTVRLNRLYLDEGLARQHNLRDLKYALFRRQNGSDYNVIYDPYREFKGSISMNGANGCVFRGSYGENKAYIDIFASVNPIFPKAPKNDGKYRPNVMIIGIDSVSRSNVIRNLPKTYGYLTSKIGGFDFRGYAKIDDNTSPNMIALTTGRRVTVKASELPLDPQKEFVDSWPFIWKNFSQNGYNTLLAEEQPGVWSYKAMGFKYQPTDVYFRPFGHILNDNPIYRTMSPFCYLNMPETEHVLASIERFIEAQTSQSIPYFLFSFLWKLSHDDINMIERLDNLLYTWLQRIHMKELLRETVIIFMSDHGNRFDDIRSTLIGRYEERMPFLFARPPESLFKRYPEAKENLKNNLWRFTNQYDVYETLVDIVTHKIDVKRTDTFKNRGHSLFHEIPEDRTCKDADIDEHFCVCQEETPLDVADKMAKAAAEEVIHEINMELTPVNKLCQPVKLEKIVDARLLKANDKVKNNNRWHWNKFIGDTNIKSVISFIRLTLKAQPNNAMFEASVQVTQSDGQTKFSVNLDQISRINSYGQAAKCVSDGFRKLEKICTCSESSI</sequence>
<evidence type="ECO:0000313" key="3">
    <source>
        <dbReference type="WBParaSite" id="BXY_0040700.1"/>
    </source>
</evidence>
<feature type="transmembrane region" description="Helical" evidence="1">
    <location>
        <begin position="16"/>
        <end position="34"/>
    </location>
</feature>
<dbReference type="SUPFAM" id="SSF53649">
    <property type="entry name" value="Alkaline phosphatase-like"/>
    <property type="match status" value="1"/>
</dbReference>
<dbReference type="CDD" id="cd16021">
    <property type="entry name" value="ALP_like"/>
    <property type="match status" value="1"/>
</dbReference>